<reference evidence="9 10" key="1">
    <citation type="submission" date="2019-02" db="EMBL/GenBank/DDBJ databases">
        <title>Halonotius sp. a new haloqrchaeon isolated from saline water.</title>
        <authorList>
            <person name="Duran-Viseras A."/>
            <person name="Sanchez-Porro C."/>
            <person name="Ventosa A."/>
        </authorList>
    </citation>
    <scope>NUCLEOTIDE SEQUENCE [LARGE SCALE GENOMIC DNA]</scope>
    <source>
        <strain evidence="9 10">F9-27</strain>
    </source>
</reference>
<comment type="catalytic activity">
    <reaction evidence="1">
        <text>ATP + protein L-histidine = ADP + protein N-phospho-L-histidine.</text>
        <dbReference type="EC" id="2.7.13.3"/>
    </reaction>
</comment>
<dbReference type="InterPro" id="IPR035965">
    <property type="entry name" value="PAS-like_dom_sf"/>
</dbReference>
<dbReference type="CDD" id="cd00082">
    <property type="entry name" value="HisKA"/>
    <property type="match status" value="1"/>
</dbReference>
<accession>A0A544QPM8</accession>
<keyword evidence="4" id="KW-0808">Transferase</keyword>
<dbReference type="SMART" id="SM00065">
    <property type="entry name" value="GAF"/>
    <property type="match status" value="1"/>
</dbReference>
<dbReference type="SMART" id="SM00387">
    <property type="entry name" value="HATPase_c"/>
    <property type="match status" value="1"/>
</dbReference>
<dbReference type="InterPro" id="IPR003594">
    <property type="entry name" value="HATPase_dom"/>
</dbReference>
<dbReference type="InterPro" id="IPR000700">
    <property type="entry name" value="PAS-assoc_C"/>
</dbReference>
<evidence type="ECO:0000256" key="5">
    <source>
        <dbReference type="ARBA" id="ARBA00022777"/>
    </source>
</evidence>
<dbReference type="Gene3D" id="3.30.450.40">
    <property type="match status" value="1"/>
</dbReference>
<proteinExistence type="predicted"/>
<evidence type="ECO:0000259" key="7">
    <source>
        <dbReference type="PROSITE" id="PS50112"/>
    </source>
</evidence>
<evidence type="ECO:0000313" key="10">
    <source>
        <dbReference type="Proteomes" id="UP000315385"/>
    </source>
</evidence>
<dbReference type="PROSITE" id="PS50109">
    <property type="entry name" value="HIS_KIN"/>
    <property type="match status" value="1"/>
</dbReference>
<dbReference type="Gene3D" id="3.30.450.20">
    <property type="entry name" value="PAS domain"/>
    <property type="match status" value="2"/>
</dbReference>
<evidence type="ECO:0000256" key="3">
    <source>
        <dbReference type="ARBA" id="ARBA00022553"/>
    </source>
</evidence>
<dbReference type="Pfam" id="PF13426">
    <property type="entry name" value="PAS_9"/>
    <property type="match status" value="1"/>
</dbReference>
<dbReference type="PROSITE" id="PS50112">
    <property type="entry name" value="PAS"/>
    <property type="match status" value="1"/>
</dbReference>
<evidence type="ECO:0000256" key="4">
    <source>
        <dbReference type="ARBA" id="ARBA00022679"/>
    </source>
</evidence>
<evidence type="ECO:0000256" key="2">
    <source>
        <dbReference type="ARBA" id="ARBA00012438"/>
    </source>
</evidence>
<keyword evidence="5" id="KW-0418">Kinase</keyword>
<dbReference type="EC" id="2.7.13.3" evidence="2"/>
<name>A0A544QPM8_9EURY</name>
<dbReference type="AlphaFoldDB" id="A0A544QPM8"/>
<evidence type="ECO:0000259" key="6">
    <source>
        <dbReference type="PROSITE" id="PS50109"/>
    </source>
</evidence>
<feature type="domain" description="PAS" evidence="7">
    <location>
        <begin position="289"/>
        <end position="362"/>
    </location>
</feature>
<dbReference type="InterPro" id="IPR003661">
    <property type="entry name" value="HisK_dim/P_dom"/>
</dbReference>
<dbReference type="SMART" id="SM00388">
    <property type="entry name" value="HisKA"/>
    <property type="match status" value="1"/>
</dbReference>
<dbReference type="SUPFAM" id="SSF55781">
    <property type="entry name" value="GAF domain-like"/>
    <property type="match status" value="1"/>
</dbReference>
<dbReference type="Proteomes" id="UP000315385">
    <property type="component" value="Unassembled WGS sequence"/>
</dbReference>
<keyword evidence="3" id="KW-0597">Phosphoprotein</keyword>
<dbReference type="SUPFAM" id="SSF55874">
    <property type="entry name" value="ATPase domain of HSP90 chaperone/DNA topoisomerase II/histidine kinase"/>
    <property type="match status" value="1"/>
</dbReference>
<dbReference type="OrthoDB" id="106630at2157"/>
<dbReference type="NCBIfam" id="TIGR00229">
    <property type="entry name" value="sensory_box"/>
    <property type="match status" value="1"/>
</dbReference>
<dbReference type="CDD" id="cd00075">
    <property type="entry name" value="HATPase"/>
    <property type="match status" value="1"/>
</dbReference>
<comment type="caution">
    <text evidence="9">The sequence shown here is derived from an EMBL/GenBank/DDBJ whole genome shotgun (WGS) entry which is preliminary data.</text>
</comment>
<dbReference type="InterPro" id="IPR005467">
    <property type="entry name" value="His_kinase_dom"/>
</dbReference>
<dbReference type="RefSeq" id="WP_142441978.1">
    <property type="nucleotide sequence ID" value="NZ_SESI01000001.1"/>
</dbReference>
<dbReference type="SMART" id="SM00091">
    <property type="entry name" value="PAS"/>
    <property type="match status" value="2"/>
</dbReference>
<dbReference type="SMART" id="SM00086">
    <property type="entry name" value="PAC"/>
    <property type="match status" value="1"/>
</dbReference>
<dbReference type="SUPFAM" id="SSF55785">
    <property type="entry name" value="PYP-like sensor domain (PAS domain)"/>
    <property type="match status" value="1"/>
</dbReference>
<keyword evidence="10" id="KW-1185">Reference proteome</keyword>
<dbReference type="Pfam" id="PF02518">
    <property type="entry name" value="HATPase_c"/>
    <property type="match status" value="1"/>
</dbReference>
<dbReference type="InterPro" id="IPR036097">
    <property type="entry name" value="HisK_dim/P_sf"/>
</dbReference>
<dbReference type="EMBL" id="SESI01000001">
    <property type="protein sequence ID" value="TQQ81405.1"/>
    <property type="molecule type" value="Genomic_DNA"/>
</dbReference>
<dbReference type="PRINTS" id="PR00344">
    <property type="entry name" value="BCTRLSENSOR"/>
</dbReference>
<feature type="domain" description="Histidine kinase" evidence="6">
    <location>
        <begin position="428"/>
        <end position="636"/>
    </location>
</feature>
<dbReference type="Pfam" id="PF00512">
    <property type="entry name" value="HisKA"/>
    <property type="match status" value="1"/>
</dbReference>
<evidence type="ECO:0000313" key="9">
    <source>
        <dbReference type="EMBL" id="TQQ81405.1"/>
    </source>
</evidence>
<evidence type="ECO:0000256" key="1">
    <source>
        <dbReference type="ARBA" id="ARBA00000085"/>
    </source>
</evidence>
<dbReference type="InterPro" id="IPR001610">
    <property type="entry name" value="PAC"/>
</dbReference>
<evidence type="ECO:0000259" key="8">
    <source>
        <dbReference type="PROSITE" id="PS50113"/>
    </source>
</evidence>
<dbReference type="FunFam" id="3.30.565.10:FF:000006">
    <property type="entry name" value="Sensor histidine kinase WalK"/>
    <property type="match status" value="1"/>
</dbReference>
<dbReference type="InterPro" id="IPR036890">
    <property type="entry name" value="HATPase_C_sf"/>
</dbReference>
<dbReference type="InterPro" id="IPR029016">
    <property type="entry name" value="GAF-like_dom_sf"/>
</dbReference>
<protein>
    <recommendedName>
        <fullName evidence="2">histidine kinase</fullName>
        <ecNumber evidence="2">2.7.13.3</ecNumber>
    </recommendedName>
</protein>
<dbReference type="InterPro" id="IPR052162">
    <property type="entry name" value="Sensor_kinase/Photoreceptor"/>
</dbReference>
<gene>
    <name evidence="9" type="ORF">EWF95_00205</name>
</gene>
<dbReference type="InterPro" id="IPR003018">
    <property type="entry name" value="GAF"/>
</dbReference>
<dbReference type="PROSITE" id="PS50113">
    <property type="entry name" value="PAC"/>
    <property type="match status" value="1"/>
</dbReference>
<dbReference type="GO" id="GO:0000155">
    <property type="term" value="F:phosphorelay sensor kinase activity"/>
    <property type="evidence" value="ECO:0007669"/>
    <property type="project" value="InterPro"/>
</dbReference>
<dbReference type="InterPro" id="IPR000014">
    <property type="entry name" value="PAS"/>
</dbReference>
<dbReference type="PANTHER" id="PTHR43304:SF1">
    <property type="entry name" value="PAC DOMAIN-CONTAINING PROTEIN"/>
    <property type="match status" value="1"/>
</dbReference>
<dbReference type="Gene3D" id="1.10.287.130">
    <property type="match status" value="1"/>
</dbReference>
<dbReference type="SUPFAM" id="SSF47384">
    <property type="entry name" value="Homodimeric domain of signal transducing histidine kinase"/>
    <property type="match status" value="1"/>
</dbReference>
<dbReference type="InterPro" id="IPR004358">
    <property type="entry name" value="Sig_transdc_His_kin-like_C"/>
</dbReference>
<organism evidence="9 10">
    <name type="scientific">Halonotius roseus</name>
    <dbReference type="NCBI Taxonomy" id="2511997"/>
    <lineage>
        <taxon>Archaea</taxon>
        <taxon>Methanobacteriati</taxon>
        <taxon>Methanobacteriota</taxon>
        <taxon>Stenosarchaea group</taxon>
        <taxon>Halobacteria</taxon>
        <taxon>Halobacteriales</taxon>
        <taxon>Haloferacaceae</taxon>
        <taxon>Halonotius</taxon>
    </lineage>
</organism>
<feature type="domain" description="PAC" evidence="8">
    <location>
        <begin position="365"/>
        <end position="417"/>
    </location>
</feature>
<sequence length="636" mass="70826">MSQLLPPLCDNLSVGLSVHDPETAVLKGVNSRFEGLTGHPSSTLCGNAIDVCTPDDTDDSPSEFQTQVRAAVDEAQSVEWTLADPEGETHQMRVQLSETTIDGEGYVLAEWAERSDEREQIDRLETQDAVLRRFHQTISKPIPFEERVTELLEFGRGVMDVEQGFLTNINDGTQRIVIGVGANEQLQEGASAPYSESYCRRTIGRDTDSPMTVVNAAEEGWDDDPAFERFGLGCYVGAELTVDGEAVGTLCFADRNPRDHEFTEPQELFVELFAGWASTELERAEREQELRQKTRAVEAAPVGIVISDAEQDDNPMVYVNDRYEQITGYSESDVVGRNCRFMQGENTDEEPVAAMREAIDNAEPVTVELRNYRKNGEEYWNRVSIAPVTDDEGEVTDFVGFQQDVTDRKEYEMDLERSNERLQEFAYILSHDLQEPLRMVSSYVCLIEEELEGHLDEETQEYIDFAVDGAERMRGMIDGLLLYSRVETEGTAFEPTDLNSVIDGVRMDLEFKLTEHDAELTTESLPTIQADSDQISQLFQNLIKNAIEHGGEGTTIEISATQQPNGYRFAVSDDGPGIPADQQDEIFGLFDKGGDSDGTGIGLAICERIVTRHDGEISVESTPGEGTTFYITLPDA</sequence>
<dbReference type="CDD" id="cd00130">
    <property type="entry name" value="PAS"/>
    <property type="match status" value="1"/>
</dbReference>
<dbReference type="Gene3D" id="3.30.565.10">
    <property type="entry name" value="Histidine kinase-like ATPase, C-terminal domain"/>
    <property type="match status" value="1"/>
</dbReference>
<dbReference type="PANTHER" id="PTHR43304">
    <property type="entry name" value="PHYTOCHROME-LIKE PROTEIN CPH1"/>
    <property type="match status" value="1"/>
</dbReference>
<dbReference type="Pfam" id="PF01590">
    <property type="entry name" value="GAF"/>
    <property type="match status" value="1"/>
</dbReference>